<sequence>MNKSGTSGQTQVAIDSDQDKIPDDQGETLEIFTSDSESELGAFQRFRKSSEGESSIHIHYQKRRKRKKTSSDSSTSSSSDSDTSESEFQKKKEKIAKPTPSQKPNPNLILHSCRLCRDNPGFSSKELSTSIGNHP</sequence>
<reference evidence="2 3" key="1">
    <citation type="journal article" date="2016" name="Genome Biol. Evol.">
        <title>Gene Family Evolution Reflects Adaptation to Soil Environmental Stressors in the Genome of the Collembolan Orchesella cincta.</title>
        <authorList>
            <person name="Faddeeva-Vakhrusheva A."/>
            <person name="Derks M.F."/>
            <person name="Anvar S.Y."/>
            <person name="Agamennone V."/>
            <person name="Suring W."/>
            <person name="Smit S."/>
            <person name="van Straalen N.M."/>
            <person name="Roelofs D."/>
        </authorList>
    </citation>
    <scope>NUCLEOTIDE SEQUENCE [LARGE SCALE GENOMIC DNA]</scope>
    <source>
        <tissue evidence="2">Mixed pool</tissue>
    </source>
</reference>
<dbReference type="EMBL" id="LJIJ01005621">
    <property type="protein sequence ID" value="ODM87304.1"/>
    <property type="molecule type" value="Genomic_DNA"/>
</dbReference>
<dbReference type="Proteomes" id="UP000094527">
    <property type="component" value="Unassembled WGS sequence"/>
</dbReference>
<proteinExistence type="predicted"/>
<keyword evidence="3" id="KW-1185">Reference proteome</keyword>
<dbReference type="AlphaFoldDB" id="A0A1D2M2Y3"/>
<evidence type="ECO:0000256" key="1">
    <source>
        <dbReference type="SAM" id="MobiDB-lite"/>
    </source>
</evidence>
<name>A0A1D2M2Y3_ORCCI</name>
<feature type="compositionally biased region" description="Low complexity" evidence="1">
    <location>
        <begin position="71"/>
        <end position="81"/>
    </location>
</feature>
<accession>A0A1D2M2Y3</accession>
<feature type="compositionally biased region" description="Polar residues" evidence="1">
    <location>
        <begin position="1"/>
        <end position="13"/>
    </location>
</feature>
<feature type="non-terminal residue" evidence="2">
    <location>
        <position position="135"/>
    </location>
</feature>
<organism evidence="2 3">
    <name type="scientific">Orchesella cincta</name>
    <name type="common">Springtail</name>
    <name type="synonym">Podura cincta</name>
    <dbReference type="NCBI Taxonomy" id="48709"/>
    <lineage>
        <taxon>Eukaryota</taxon>
        <taxon>Metazoa</taxon>
        <taxon>Ecdysozoa</taxon>
        <taxon>Arthropoda</taxon>
        <taxon>Hexapoda</taxon>
        <taxon>Collembola</taxon>
        <taxon>Entomobryomorpha</taxon>
        <taxon>Entomobryoidea</taxon>
        <taxon>Orchesellidae</taxon>
        <taxon>Orchesellinae</taxon>
        <taxon>Orchesella</taxon>
    </lineage>
</organism>
<feature type="region of interest" description="Disordered" evidence="1">
    <location>
        <begin position="1"/>
        <end position="115"/>
    </location>
</feature>
<gene>
    <name evidence="2" type="ORF">Ocin01_19378</name>
</gene>
<protein>
    <submittedName>
        <fullName evidence="2">Uncharacterized protein</fullName>
    </submittedName>
</protein>
<evidence type="ECO:0000313" key="3">
    <source>
        <dbReference type="Proteomes" id="UP000094527"/>
    </source>
</evidence>
<evidence type="ECO:0000313" key="2">
    <source>
        <dbReference type="EMBL" id="ODM87304.1"/>
    </source>
</evidence>
<comment type="caution">
    <text evidence="2">The sequence shown here is derived from an EMBL/GenBank/DDBJ whole genome shotgun (WGS) entry which is preliminary data.</text>
</comment>
<feature type="compositionally biased region" description="Basic residues" evidence="1">
    <location>
        <begin position="59"/>
        <end position="68"/>
    </location>
</feature>